<sequence length="97" mass="10178">MTRGAAAGDMDACGVALGTHWRGQFRGAWPIEAYAPSESPRGLQRHLSGAVLCCAVLFQFPIPAGCGPWQPGSRLSGRIPASIRSTVLRSSEPNGLS</sequence>
<comment type="caution">
    <text evidence="1">The sequence shown here is derived from an EMBL/GenBank/DDBJ whole genome shotgun (WGS) entry which is preliminary data.</text>
</comment>
<dbReference type="Proteomes" id="UP000054053">
    <property type="component" value="Unassembled WGS sequence"/>
</dbReference>
<dbReference type="EMBL" id="BBTG02000023">
    <property type="protein sequence ID" value="GAO15320.1"/>
    <property type="molecule type" value="Genomic_DNA"/>
</dbReference>
<reference evidence="2" key="1">
    <citation type="journal article" date="2016" name="Genome Announc.">
        <title>Genome sequence of Ustilaginoidea virens IPU010, a rice pathogenic fungus causing false smut.</title>
        <authorList>
            <person name="Kumagai T."/>
            <person name="Ishii T."/>
            <person name="Terai G."/>
            <person name="Umemura M."/>
            <person name="Machida M."/>
            <person name="Asai K."/>
        </authorList>
    </citation>
    <scope>NUCLEOTIDE SEQUENCE [LARGE SCALE GENOMIC DNA]</scope>
    <source>
        <strain evidence="2">IPU010</strain>
    </source>
</reference>
<protein>
    <submittedName>
        <fullName evidence="1">Uncharacterized protein</fullName>
    </submittedName>
</protein>
<gene>
    <name evidence="1" type="ORF">UVI_02041430</name>
</gene>
<accession>A0A1B5KWD5</accession>
<name>A0A1B5KWD5_USTVR</name>
<dbReference type="AlphaFoldDB" id="A0A1B5KWD5"/>
<proteinExistence type="predicted"/>
<evidence type="ECO:0000313" key="2">
    <source>
        <dbReference type="Proteomes" id="UP000054053"/>
    </source>
</evidence>
<evidence type="ECO:0000313" key="1">
    <source>
        <dbReference type="EMBL" id="GAO15320.1"/>
    </source>
</evidence>
<organism evidence="1 2">
    <name type="scientific">Ustilaginoidea virens</name>
    <name type="common">Rice false smut fungus</name>
    <name type="synonym">Villosiclava virens</name>
    <dbReference type="NCBI Taxonomy" id="1159556"/>
    <lineage>
        <taxon>Eukaryota</taxon>
        <taxon>Fungi</taxon>
        <taxon>Dikarya</taxon>
        <taxon>Ascomycota</taxon>
        <taxon>Pezizomycotina</taxon>
        <taxon>Sordariomycetes</taxon>
        <taxon>Hypocreomycetidae</taxon>
        <taxon>Hypocreales</taxon>
        <taxon>Clavicipitaceae</taxon>
        <taxon>Ustilaginoidea</taxon>
    </lineage>
</organism>